<dbReference type="PROSITE" id="PS00092">
    <property type="entry name" value="N6_MTASE"/>
    <property type="match status" value="1"/>
</dbReference>
<feature type="domain" description="Methyltransferase small N-terminal" evidence="8">
    <location>
        <begin position="6"/>
        <end position="159"/>
    </location>
</feature>
<sequence>MLDNTSQLLLRNIDFLSGKVLLVEPMADRLAAELKQQAPELELFCLTSNIAVATNWQQQCKSPCYLGDALPADLKVDKVVLFYPKSKDQLQSSLAQIKTVLHDKTEVYLVGDNKGGIKSLGNQAEKLGLKAFKHDNAKHCLWFELDGLLQSELKTADFHQFSIEKAGIQLNICSLPGVFNHGKLDLGTHLLLEHLGHIQQGKVLDFACGAGFIGAFLVKKHPEIKLTASDISTLAVSSTAATLKANKLPGEVIVADGIPSRSAAYDHIVSNPPFHTGLKTDYQISEQFFRDAFTELKPGGTLTLVANVHLPYVAQLTEIFGQVKELGRRDGFVVYYCKKSAK</sequence>
<reference evidence="9 10" key="1">
    <citation type="submission" date="2018-11" db="EMBL/GenBank/DDBJ databases">
        <title>Draft genome analysis of Rheinheimera mesophila isolated from an industrial waste site.</title>
        <authorList>
            <person name="Yu Q."/>
            <person name="Qi Y."/>
            <person name="Zhang H."/>
            <person name="Lu Y."/>
            <person name="Pu J."/>
        </authorList>
    </citation>
    <scope>NUCLEOTIDE SEQUENCE [LARGE SCALE GENOMIC DNA]</scope>
    <source>
        <strain evidence="9 10">IITR13</strain>
    </source>
</reference>
<dbReference type="Pfam" id="PF05175">
    <property type="entry name" value="MTS"/>
    <property type="match status" value="1"/>
</dbReference>
<dbReference type="EC" id="2.1.1.172" evidence="6"/>
<dbReference type="Gene3D" id="3.40.50.150">
    <property type="entry name" value="Vaccinia Virus protein VP39"/>
    <property type="match status" value="2"/>
</dbReference>
<feature type="domain" description="Methyltransferase small" evidence="7">
    <location>
        <begin position="170"/>
        <end position="335"/>
    </location>
</feature>
<dbReference type="SUPFAM" id="SSF53335">
    <property type="entry name" value="S-adenosyl-L-methionine-dependent methyltransferases"/>
    <property type="match status" value="1"/>
</dbReference>
<evidence type="ECO:0000256" key="6">
    <source>
        <dbReference type="HAMAP-Rule" id="MF_01862"/>
    </source>
</evidence>
<dbReference type="InterPro" id="IPR023543">
    <property type="entry name" value="rRNA_ssu_MeTfrase_C"/>
</dbReference>
<keyword evidence="10" id="KW-1185">Reference proteome</keyword>
<dbReference type="HAMAP" id="MF_01862">
    <property type="entry name" value="16SrRNA_methyltr_C"/>
    <property type="match status" value="1"/>
</dbReference>
<comment type="similarity">
    <text evidence="6">Belongs to the methyltransferase superfamily. RsmC family.</text>
</comment>
<dbReference type="GO" id="GO:0005737">
    <property type="term" value="C:cytoplasm"/>
    <property type="evidence" value="ECO:0007669"/>
    <property type="project" value="UniProtKB-SubCell"/>
</dbReference>
<dbReference type="InterPro" id="IPR013675">
    <property type="entry name" value="Mtase_sm_N"/>
</dbReference>
<evidence type="ECO:0000259" key="7">
    <source>
        <dbReference type="Pfam" id="PF05175"/>
    </source>
</evidence>
<keyword evidence="3 6" id="KW-0489">Methyltransferase</keyword>
<name>A0A3P3QSA1_9GAMM</name>
<evidence type="ECO:0000256" key="3">
    <source>
        <dbReference type="ARBA" id="ARBA00022603"/>
    </source>
</evidence>
<dbReference type="InterPro" id="IPR046977">
    <property type="entry name" value="RsmC/RlmG"/>
</dbReference>
<dbReference type="Pfam" id="PF08468">
    <property type="entry name" value="MTS_N"/>
    <property type="match status" value="1"/>
</dbReference>
<proteinExistence type="inferred from homology"/>
<accession>A0A3P3QSA1</accession>
<evidence type="ECO:0000256" key="2">
    <source>
        <dbReference type="ARBA" id="ARBA00022552"/>
    </source>
</evidence>
<evidence type="ECO:0000259" key="8">
    <source>
        <dbReference type="Pfam" id="PF08468"/>
    </source>
</evidence>
<dbReference type="OrthoDB" id="29650at2"/>
<dbReference type="EMBL" id="RRCF01000001">
    <property type="protein sequence ID" value="RRJ23389.1"/>
    <property type="molecule type" value="Genomic_DNA"/>
</dbReference>
<dbReference type="Proteomes" id="UP000276260">
    <property type="component" value="Unassembled WGS sequence"/>
</dbReference>
<evidence type="ECO:0000256" key="5">
    <source>
        <dbReference type="ARBA" id="ARBA00022691"/>
    </source>
</evidence>
<comment type="catalytic activity">
    <reaction evidence="6">
        <text>guanosine(1207) in 16S rRNA + S-adenosyl-L-methionine = N(2)-methylguanosine(1207) in 16S rRNA + S-adenosyl-L-homocysteine + H(+)</text>
        <dbReference type="Rhea" id="RHEA:42736"/>
        <dbReference type="Rhea" id="RHEA-COMP:10213"/>
        <dbReference type="Rhea" id="RHEA-COMP:10214"/>
        <dbReference type="ChEBI" id="CHEBI:15378"/>
        <dbReference type="ChEBI" id="CHEBI:57856"/>
        <dbReference type="ChEBI" id="CHEBI:59789"/>
        <dbReference type="ChEBI" id="CHEBI:74269"/>
        <dbReference type="ChEBI" id="CHEBI:74481"/>
        <dbReference type="EC" id="2.1.1.172"/>
    </reaction>
</comment>
<comment type="subunit">
    <text evidence="6">Monomer.</text>
</comment>
<keyword evidence="5 6" id="KW-0949">S-adenosyl-L-methionine</keyword>
<evidence type="ECO:0000256" key="4">
    <source>
        <dbReference type="ARBA" id="ARBA00022679"/>
    </source>
</evidence>
<evidence type="ECO:0000313" key="10">
    <source>
        <dbReference type="Proteomes" id="UP000276260"/>
    </source>
</evidence>
<dbReference type="InterPro" id="IPR007848">
    <property type="entry name" value="Small_mtfrase_dom"/>
</dbReference>
<protein>
    <recommendedName>
        <fullName evidence="6">Ribosomal RNA small subunit methyltransferase C</fullName>
        <ecNumber evidence="6">2.1.1.172</ecNumber>
    </recommendedName>
    <alternativeName>
        <fullName evidence="6">16S rRNA m2G1207 methyltransferase</fullName>
    </alternativeName>
    <alternativeName>
        <fullName evidence="6">rRNA (guanine-N(2)-)-methyltransferase RsmC</fullName>
    </alternativeName>
</protein>
<dbReference type="GO" id="GO:0052914">
    <property type="term" value="F:16S rRNA (guanine(1207)-N(2))-methyltransferase activity"/>
    <property type="evidence" value="ECO:0007669"/>
    <property type="project" value="UniProtKB-EC"/>
</dbReference>
<dbReference type="CDD" id="cd02440">
    <property type="entry name" value="AdoMet_MTases"/>
    <property type="match status" value="1"/>
</dbReference>
<organism evidence="9 10">
    <name type="scientific">Rheinheimera mesophila</name>
    <dbReference type="NCBI Taxonomy" id="1547515"/>
    <lineage>
        <taxon>Bacteria</taxon>
        <taxon>Pseudomonadati</taxon>
        <taxon>Pseudomonadota</taxon>
        <taxon>Gammaproteobacteria</taxon>
        <taxon>Chromatiales</taxon>
        <taxon>Chromatiaceae</taxon>
        <taxon>Rheinheimera</taxon>
    </lineage>
</organism>
<keyword evidence="1 6" id="KW-0963">Cytoplasm</keyword>
<comment type="subcellular location">
    <subcellularLocation>
        <location evidence="6">Cytoplasm</location>
    </subcellularLocation>
</comment>
<keyword evidence="4 6" id="KW-0808">Transferase</keyword>
<dbReference type="PANTHER" id="PTHR47816:SF4">
    <property type="entry name" value="RIBOSOMAL RNA SMALL SUBUNIT METHYLTRANSFERASE C"/>
    <property type="match status" value="1"/>
</dbReference>
<evidence type="ECO:0000313" key="9">
    <source>
        <dbReference type="EMBL" id="RRJ23389.1"/>
    </source>
</evidence>
<keyword evidence="2 6" id="KW-0698">rRNA processing</keyword>
<dbReference type="InterPro" id="IPR002052">
    <property type="entry name" value="DNA_methylase_N6_adenine_CS"/>
</dbReference>
<comment type="function">
    <text evidence="6">Specifically methylates the guanine in position 1207 of 16S rRNA in the 30S particle.</text>
</comment>
<evidence type="ECO:0000256" key="1">
    <source>
        <dbReference type="ARBA" id="ARBA00022490"/>
    </source>
</evidence>
<dbReference type="AlphaFoldDB" id="A0A3P3QSA1"/>
<dbReference type="PANTHER" id="PTHR47816">
    <property type="entry name" value="RIBOSOMAL RNA SMALL SUBUNIT METHYLTRANSFERASE C"/>
    <property type="match status" value="1"/>
</dbReference>
<dbReference type="InterPro" id="IPR029063">
    <property type="entry name" value="SAM-dependent_MTases_sf"/>
</dbReference>
<gene>
    <name evidence="6" type="primary">rsmC</name>
    <name evidence="9" type="ORF">EIK76_04780</name>
</gene>
<dbReference type="RefSeq" id="WP_046521252.1">
    <property type="nucleotide sequence ID" value="NZ_LAVS01000091.1"/>
</dbReference>
<comment type="caution">
    <text evidence="9">The sequence shown here is derived from an EMBL/GenBank/DDBJ whole genome shotgun (WGS) entry which is preliminary data.</text>
</comment>
<dbReference type="GO" id="GO:0003676">
    <property type="term" value="F:nucleic acid binding"/>
    <property type="evidence" value="ECO:0007669"/>
    <property type="project" value="InterPro"/>
</dbReference>